<proteinExistence type="predicted"/>
<protein>
    <submittedName>
        <fullName evidence="1">Uncharacterized protein</fullName>
    </submittedName>
</protein>
<accession>A0A326TZT6</accession>
<dbReference type="Proteomes" id="UP000248806">
    <property type="component" value="Unassembled WGS sequence"/>
</dbReference>
<reference evidence="1 2" key="1">
    <citation type="submission" date="2018-06" db="EMBL/GenBank/DDBJ databases">
        <title>Genomic Encyclopedia of Archaeal and Bacterial Type Strains, Phase II (KMG-II): from individual species to whole genera.</title>
        <authorList>
            <person name="Goeker M."/>
        </authorList>
    </citation>
    <scope>NUCLEOTIDE SEQUENCE [LARGE SCALE GENOMIC DNA]</scope>
    <source>
        <strain evidence="1 2">ATCC BAA-1881</strain>
    </source>
</reference>
<comment type="caution">
    <text evidence="1">The sequence shown here is derived from an EMBL/GenBank/DDBJ whole genome shotgun (WGS) entry which is preliminary data.</text>
</comment>
<dbReference type="AlphaFoldDB" id="A0A326TZT6"/>
<name>A0A326TZT6_THEHA</name>
<evidence type="ECO:0000313" key="1">
    <source>
        <dbReference type="EMBL" id="PZW18147.1"/>
    </source>
</evidence>
<dbReference type="RefSeq" id="WP_111326752.1">
    <property type="nucleotide sequence ID" value="NZ_BIFX01000001.1"/>
</dbReference>
<gene>
    <name evidence="1" type="ORF">EI42_06315</name>
</gene>
<keyword evidence="2" id="KW-1185">Reference proteome</keyword>
<sequence>MKVQQDTIPSIVTKKSQWCLECANKYEKSTYRKADTGQHTYPRRSTDNGTCGYCDKPLGRVWLYFCQGCGASAAIAPVSARPQRLSSLRCRKCQDRFHRTFYNRIYDYMAQIGEDIKDGGFLSNVYKLLHHEQPQEDLPKLAELMSSAPPPVSRLLKPVYDELKAYPAPCSEVFYL</sequence>
<dbReference type="EMBL" id="QKUF01000059">
    <property type="protein sequence ID" value="PZW18147.1"/>
    <property type="molecule type" value="Genomic_DNA"/>
</dbReference>
<evidence type="ECO:0000313" key="2">
    <source>
        <dbReference type="Proteomes" id="UP000248806"/>
    </source>
</evidence>
<organism evidence="1 2">
    <name type="scientific">Thermosporothrix hazakensis</name>
    <dbReference type="NCBI Taxonomy" id="644383"/>
    <lineage>
        <taxon>Bacteria</taxon>
        <taxon>Bacillati</taxon>
        <taxon>Chloroflexota</taxon>
        <taxon>Ktedonobacteria</taxon>
        <taxon>Ktedonobacterales</taxon>
        <taxon>Thermosporotrichaceae</taxon>
        <taxon>Thermosporothrix</taxon>
    </lineage>
</organism>